<evidence type="ECO:0000259" key="6">
    <source>
        <dbReference type="PROSITE" id="PS51296"/>
    </source>
</evidence>
<dbReference type="PROSITE" id="PS51296">
    <property type="entry name" value="RIESKE"/>
    <property type="match status" value="1"/>
</dbReference>
<dbReference type="PANTHER" id="PTHR21266">
    <property type="entry name" value="IRON-SULFUR DOMAIN CONTAINING PROTEIN"/>
    <property type="match status" value="1"/>
</dbReference>
<dbReference type="PANTHER" id="PTHR21266:SF60">
    <property type="entry name" value="3-KETOSTEROID-9-ALPHA-MONOOXYGENASE, OXYGENASE COMPONENT"/>
    <property type="match status" value="1"/>
</dbReference>
<keyword evidence="4" id="KW-0408">Iron</keyword>
<dbReference type="GO" id="GO:0046872">
    <property type="term" value="F:metal ion binding"/>
    <property type="evidence" value="ECO:0007669"/>
    <property type="project" value="UniProtKB-KW"/>
</dbReference>
<dbReference type="InterPro" id="IPR050584">
    <property type="entry name" value="Cholesterol_7-desaturase"/>
</dbReference>
<keyword evidence="1" id="KW-0001">2Fe-2S</keyword>
<evidence type="ECO:0000256" key="2">
    <source>
        <dbReference type="ARBA" id="ARBA00022723"/>
    </source>
</evidence>
<dbReference type="SUPFAM" id="SSF55961">
    <property type="entry name" value="Bet v1-like"/>
    <property type="match status" value="1"/>
</dbReference>
<dbReference type="Gene3D" id="3.90.380.10">
    <property type="entry name" value="Naphthalene 1,2-dioxygenase Alpha Subunit, Chain A, domain 1"/>
    <property type="match status" value="1"/>
</dbReference>
<dbReference type="InterPro" id="IPR044043">
    <property type="entry name" value="VanA_C_cat"/>
</dbReference>
<dbReference type="InterPro" id="IPR017941">
    <property type="entry name" value="Rieske_2Fe-2S"/>
</dbReference>
<keyword evidence="2" id="KW-0479">Metal-binding</keyword>
<evidence type="ECO:0000256" key="1">
    <source>
        <dbReference type="ARBA" id="ARBA00022714"/>
    </source>
</evidence>
<keyword evidence="7" id="KW-0223">Dioxygenase</keyword>
<keyword evidence="3" id="KW-0560">Oxidoreductase</keyword>
<feature type="domain" description="Rieske" evidence="6">
    <location>
        <begin position="10"/>
        <end position="112"/>
    </location>
</feature>
<reference evidence="7" key="1">
    <citation type="submission" date="2010-01" db="EMBL/GenBank/DDBJ databases">
        <title>Genome fragments of uncultured bacteria from the North Pacific subtropical Gyre.</title>
        <authorList>
            <person name="Pham V.D."/>
            <person name="Delong E.F."/>
        </authorList>
    </citation>
    <scope>NUCLEOTIDE SEQUENCE</scope>
</reference>
<dbReference type="Gene3D" id="2.102.10.10">
    <property type="entry name" value="Rieske [2Fe-2S] iron-sulphur domain"/>
    <property type="match status" value="1"/>
</dbReference>
<evidence type="ECO:0000256" key="3">
    <source>
        <dbReference type="ARBA" id="ARBA00023002"/>
    </source>
</evidence>
<dbReference type="SUPFAM" id="SSF50022">
    <property type="entry name" value="ISP domain"/>
    <property type="match status" value="1"/>
</dbReference>
<dbReference type="EMBL" id="GU567970">
    <property type="protein sequence ID" value="ADI21951.1"/>
    <property type="molecule type" value="Genomic_DNA"/>
</dbReference>
<evidence type="ECO:0000256" key="4">
    <source>
        <dbReference type="ARBA" id="ARBA00023004"/>
    </source>
</evidence>
<evidence type="ECO:0000256" key="5">
    <source>
        <dbReference type="ARBA" id="ARBA00023014"/>
    </source>
</evidence>
<proteinExistence type="predicted"/>
<evidence type="ECO:0000313" key="7">
    <source>
        <dbReference type="EMBL" id="ADI21951.1"/>
    </source>
</evidence>
<accession>E7C3C7</accession>
<dbReference type="AlphaFoldDB" id="E7C3C7"/>
<organism evidence="7">
    <name type="scientific">uncultured nuHF2 cluster bacterium HF0130_29D04</name>
    <dbReference type="NCBI Taxonomy" id="723587"/>
    <lineage>
        <taxon>Bacteria</taxon>
        <taxon>environmental samples</taxon>
    </lineage>
</organism>
<dbReference type="GO" id="GO:0051537">
    <property type="term" value="F:2 iron, 2 sulfur cluster binding"/>
    <property type="evidence" value="ECO:0007669"/>
    <property type="project" value="UniProtKB-KW"/>
</dbReference>
<sequence>MTGEFLQNQWYAAALSKEVPEKEPFARKICGEDIVFFRKPKGEVSALEDRCAHRHAPLSLGLVENGSIRCQYHGMLFDGNGQCVEVPGQEKIPSGARIKSYPVAEQDGWVWIWIGKNGSQSVSTIPSFPYFDTAKWAGFQKYFHVQGAAQLFVDNLLDLSHLAFTHKSSIGSTSSAVAEPDMEVSVEGDLVRGRRYIYNVEPGPLIVKWGGFAGQIDRCSDYIWRPPSVVEIESKFSDPTNKITIMVINPITPETDVTAHFWIGWSRDFDIDDEELTKSAIVDNTRVIMEDVVMIEGQQRVISSRGSLQPVAIKADRAVMAVQNVIKRL</sequence>
<dbReference type="InterPro" id="IPR036922">
    <property type="entry name" value="Rieske_2Fe-2S_sf"/>
</dbReference>
<keyword evidence="5" id="KW-0411">Iron-sulfur</keyword>
<dbReference type="Pfam" id="PF19112">
    <property type="entry name" value="VanA_C"/>
    <property type="match status" value="1"/>
</dbReference>
<dbReference type="Pfam" id="PF00355">
    <property type="entry name" value="Rieske"/>
    <property type="match status" value="1"/>
</dbReference>
<dbReference type="GO" id="GO:0051213">
    <property type="term" value="F:dioxygenase activity"/>
    <property type="evidence" value="ECO:0007669"/>
    <property type="project" value="UniProtKB-KW"/>
</dbReference>
<name>E7C3C7_9BACT</name>
<protein>
    <submittedName>
        <fullName evidence="7">Phenylpropionate dioxygenase and related ring-hydroxylating dioxygenases, large terminal subunit</fullName>
    </submittedName>
</protein>